<reference evidence="4 5" key="1">
    <citation type="submission" date="2016-05" db="EMBL/GenBank/DDBJ databases">
        <authorList>
            <person name="Naeem Raeece"/>
        </authorList>
    </citation>
    <scope>NUCLEOTIDE SEQUENCE [LARGE SCALE GENOMIC DNA]</scope>
</reference>
<dbReference type="Proteomes" id="UP000078546">
    <property type="component" value="Unassembled WGS sequence"/>
</dbReference>
<evidence type="ECO:0000313" key="3">
    <source>
        <dbReference type="EMBL" id="SBS99994.1"/>
    </source>
</evidence>
<accession>A0A1A8WQ00</accession>
<proteinExistence type="predicted"/>
<dbReference type="InterPro" id="IPR008780">
    <property type="entry name" value="Plasmodium_Vir"/>
</dbReference>
<dbReference type="EMBL" id="FLQU01001922">
    <property type="protein sequence ID" value="SBS94974.1"/>
    <property type="molecule type" value="Genomic_DNA"/>
</dbReference>
<evidence type="ECO:0000313" key="5">
    <source>
        <dbReference type="Proteomes" id="UP000078560"/>
    </source>
</evidence>
<keyword evidence="1" id="KW-0472">Membrane</keyword>
<protein>
    <submittedName>
        <fullName evidence="2">PIR Superfamily Protein</fullName>
    </submittedName>
</protein>
<sequence>MSENSEYCSLDQLAQEGIYPHLKSSELYRFYNKFNEKYDINNNSISLDSLFSSEKIGVRKIYKKLWSNLYRLLKNHADFNGITKANNKRCIYLKFWFYDNLLTEEVGESDISNFFGLWEQVKKLLFNKNNSPCEFYKMELKDIKDIKKLYDYFIFYEAFMYEKILKDYTHNNARCYYLNPTIEVFDKKKSECNTQDNTGYCAEFKTYLKDHINENMLNSFKKKCQKEESVQSSEQAITEDVVLHADLKNIAQSGNFLSIVPLNEFYHVLNLWYSDGVNNSCTCKVYIRNDIPKFKEIRKLCDNIKDILENWGNLLKIFQIYYRDKDSCNYFNYWIHDKIKKYNPNSKTIQYLNNAFDSINKNKKESKNYCRLKTFHVTENEYEKKKKLFEFLESYGSMRTKMDNDNASNVNHYCSFIKTYFDLYLEMEKSKESQKYNEEITLFQRKMNCELSYLKNKCPNTCLEMVFQSKNGSLCESTQPKEIIKKGYIVEDISNFNEIYDEFNKNDNIDNYCSECKDVLKFEKDYPGINELCKKLAKNLVELSEKSNEESNNRCEYFTHWIYDEMRKRFGDKLNYVGDMHFANVLLDVAFRINNKLEKNQCRYNYDRVHSFEELNEMKYLHDYFKKHNDIENKIATVNTELEGYCEYVTHIYNLYKKYIRSCCEYYHESSFYTENCKSYFNCEQKFDPNKFLNKLMCNNKVSDDDSKKVYQWATIDYIVKLITKISSEQGKTLDKDKIDDLSITKHEENGLLSDPFYVVVLAIFSFLGLLFMFFCLYKFTPFGSYINKNRSRSERIKNSFNEENEMELSYEYLRYENISSKNRRYKLAYHST</sequence>
<name>A0A1A8WQ00_PLAOA</name>
<evidence type="ECO:0000256" key="1">
    <source>
        <dbReference type="SAM" id="Phobius"/>
    </source>
</evidence>
<organism evidence="2 5">
    <name type="scientific">Plasmodium ovale curtisi</name>
    <dbReference type="NCBI Taxonomy" id="864141"/>
    <lineage>
        <taxon>Eukaryota</taxon>
        <taxon>Sar</taxon>
        <taxon>Alveolata</taxon>
        <taxon>Apicomplexa</taxon>
        <taxon>Aconoidasida</taxon>
        <taxon>Haemosporida</taxon>
        <taxon>Plasmodiidae</taxon>
        <taxon>Plasmodium</taxon>
        <taxon>Plasmodium (Plasmodium)</taxon>
    </lineage>
</organism>
<gene>
    <name evidence="3" type="ORF">POVCU1_056680</name>
    <name evidence="2" type="ORF">POVCU2_0092230</name>
</gene>
<reference evidence="2" key="2">
    <citation type="submission" date="2016-05" db="EMBL/GenBank/DDBJ databases">
        <authorList>
            <person name="Lavstsen T."/>
            <person name="Jespersen J.S."/>
        </authorList>
    </citation>
    <scope>NUCLEOTIDE SEQUENCE [LARGE SCALE GENOMIC DNA]</scope>
</reference>
<dbReference type="Proteomes" id="UP000078560">
    <property type="component" value="Unassembled WGS sequence"/>
</dbReference>
<dbReference type="AlphaFoldDB" id="A0A1A8WQ00"/>
<evidence type="ECO:0000313" key="2">
    <source>
        <dbReference type="EMBL" id="SBS94974.1"/>
    </source>
</evidence>
<feature type="transmembrane region" description="Helical" evidence="1">
    <location>
        <begin position="757"/>
        <end position="778"/>
    </location>
</feature>
<keyword evidence="1" id="KW-0812">Transmembrane</keyword>
<keyword evidence="1" id="KW-1133">Transmembrane helix</keyword>
<dbReference type="Pfam" id="PF05795">
    <property type="entry name" value="Plasmodium_Vir"/>
    <property type="match status" value="3"/>
</dbReference>
<evidence type="ECO:0000313" key="4">
    <source>
        <dbReference type="Proteomes" id="UP000078546"/>
    </source>
</evidence>
<dbReference type="EMBL" id="FLQV01001642">
    <property type="protein sequence ID" value="SBS99994.1"/>
    <property type="molecule type" value="Genomic_DNA"/>
</dbReference>